<feature type="transmembrane region" description="Helical" evidence="1">
    <location>
        <begin position="252"/>
        <end position="270"/>
    </location>
</feature>
<feature type="transmembrane region" description="Helical" evidence="1">
    <location>
        <begin position="192"/>
        <end position="209"/>
    </location>
</feature>
<gene>
    <name evidence="2" type="ORF">NCTC7582_00654</name>
</gene>
<dbReference type="RefSeq" id="WP_112116638.1">
    <property type="nucleotide sequence ID" value="NZ_JARMTG010000012.1"/>
</dbReference>
<keyword evidence="1" id="KW-0812">Transmembrane</keyword>
<dbReference type="Proteomes" id="UP000251431">
    <property type="component" value="Unassembled WGS sequence"/>
</dbReference>
<protein>
    <submittedName>
        <fullName evidence="2">Uncharacterized protein</fullName>
    </submittedName>
</protein>
<organism evidence="2 3">
    <name type="scientific">Lysinibacillus capsici</name>
    <dbReference type="NCBI Taxonomy" id="2115968"/>
    <lineage>
        <taxon>Bacteria</taxon>
        <taxon>Bacillati</taxon>
        <taxon>Bacillota</taxon>
        <taxon>Bacilli</taxon>
        <taxon>Bacillales</taxon>
        <taxon>Bacillaceae</taxon>
        <taxon>Lysinibacillus</taxon>
    </lineage>
</organism>
<feature type="transmembrane region" description="Helical" evidence="1">
    <location>
        <begin position="45"/>
        <end position="64"/>
    </location>
</feature>
<evidence type="ECO:0000313" key="3">
    <source>
        <dbReference type="Proteomes" id="UP000251431"/>
    </source>
</evidence>
<accession>A0A2X0XC95</accession>
<keyword evidence="1" id="KW-1133">Transmembrane helix</keyword>
<dbReference type="AlphaFoldDB" id="A0A2X0XC95"/>
<feature type="transmembrane region" description="Helical" evidence="1">
    <location>
        <begin position="221"/>
        <end position="246"/>
    </location>
</feature>
<keyword evidence="1" id="KW-0472">Membrane</keyword>
<dbReference type="EMBL" id="UAQE01000001">
    <property type="protein sequence ID" value="SPT96675.1"/>
    <property type="molecule type" value="Genomic_DNA"/>
</dbReference>
<feature type="transmembrane region" description="Helical" evidence="1">
    <location>
        <begin position="282"/>
        <end position="303"/>
    </location>
</feature>
<evidence type="ECO:0000256" key="1">
    <source>
        <dbReference type="SAM" id="Phobius"/>
    </source>
</evidence>
<reference evidence="2 3" key="1">
    <citation type="submission" date="2018-06" db="EMBL/GenBank/DDBJ databases">
        <authorList>
            <consortium name="Pathogen Informatics"/>
            <person name="Doyle S."/>
        </authorList>
    </citation>
    <scope>NUCLEOTIDE SEQUENCE [LARGE SCALE GENOMIC DNA]</scope>
    <source>
        <strain evidence="2 3">NCTC7582</strain>
    </source>
</reference>
<proteinExistence type="predicted"/>
<sequence length="307" mass="35551">MKNDKKTWQHLDDLMLSDQQEKKLLRNMTEPSVISKQTTGNGWKIPSVSVLFIVVLSLLILTFVQRPTDSPMTMDSSKAIQRVYLKENLNKDTFIAKDSCLYVPQQCYAHSKAITQLQQNWDNASPITISASQWKSGTIYDILILYNDRTQEKWKVLNNKIFFNVETQQAFLIEESIDSLRYFYDEKRSTKLILGNIFILLMHFILWIAKKRMPYTERRFFAATVEHAIANAIMLVLFGGISFGIYLVHHTIHATIIYGLFSLYSFMQIYYRKKAGEPKGYLIASALVQLCIAIAFTCLYLGLNVYF</sequence>
<evidence type="ECO:0000313" key="2">
    <source>
        <dbReference type="EMBL" id="SPT96675.1"/>
    </source>
</evidence>
<name>A0A2X0XC95_9BACI</name>